<dbReference type="Pfam" id="PF12271">
    <property type="entry name" value="Chs7"/>
    <property type="match status" value="1"/>
</dbReference>
<feature type="transmembrane region" description="Helical" evidence="13">
    <location>
        <begin position="114"/>
        <end position="140"/>
    </location>
</feature>
<feature type="transmembrane region" description="Helical" evidence="13">
    <location>
        <begin position="218"/>
        <end position="240"/>
    </location>
</feature>
<keyword evidence="9" id="KW-0653">Protein transport</keyword>
<evidence type="ECO:0000256" key="6">
    <source>
        <dbReference type="ARBA" id="ARBA00022448"/>
    </source>
</evidence>
<dbReference type="GO" id="GO:0006457">
    <property type="term" value="P:protein folding"/>
    <property type="evidence" value="ECO:0007669"/>
    <property type="project" value="TreeGrafter"/>
</dbReference>
<gene>
    <name evidence="14" type="ORF">B0A54_10879</name>
</gene>
<evidence type="ECO:0000256" key="1">
    <source>
        <dbReference type="ARBA" id="ARBA00004477"/>
    </source>
</evidence>
<evidence type="ECO:0000256" key="11">
    <source>
        <dbReference type="ARBA" id="ARBA00023136"/>
    </source>
</evidence>
<feature type="transmembrane region" description="Helical" evidence="13">
    <location>
        <begin position="152"/>
        <end position="173"/>
    </location>
</feature>
<comment type="caution">
    <text evidence="14">The sequence shown here is derived from an EMBL/GenBank/DDBJ whole genome shotgun (WGS) entry which is preliminary data.</text>
</comment>
<evidence type="ECO:0000256" key="3">
    <source>
        <dbReference type="ARBA" id="ARBA00009274"/>
    </source>
</evidence>
<dbReference type="GO" id="GO:0000225">
    <property type="term" value="F:N-acetylglucosaminylphosphatidylinositol deacetylase activity"/>
    <property type="evidence" value="ECO:0007669"/>
    <property type="project" value="UniProtKB-EC"/>
</dbReference>
<dbReference type="InterPro" id="IPR024078">
    <property type="entry name" value="LmbE-like_dom_sf"/>
</dbReference>
<evidence type="ECO:0000256" key="10">
    <source>
        <dbReference type="ARBA" id="ARBA00022989"/>
    </source>
</evidence>
<dbReference type="SUPFAM" id="SSF102588">
    <property type="entry name" value="LmbE-like"/>
    <property type="match status" value="1"/>
</dbReference>
<comment type="subcellular location">
    <subcellularLocation>
        <location evidence="1">Endoplasmic reticulum membrane</location>
        <topology evidence="1">Multi-pass membrane protein</topology>
    </subcellularLocation>
</comment>
<keyword evidence="10 13" id="KW-1133">Transmembrane helix</keyword>
<dbReference type="EMBL" id="NAJP01000034">
    <property type="protein sequence ID" value="TKA40273.1"/>
    <property type="molecule type" value="Genomic_DNA"/>
</dbReference>
<evidence type="ECO:0000256" key="8">
    <source>
        <dbReference type="ARBA" id="ARBA00022824"/>
    </source>
</evidence>
<dbReference type="GO" id="GO:0005789">
    <property type="term" value="C:endoplasmic reticulum membrane"/>
    <property type="evidence" value="ECO:0007669"/>
    <property type="project" value="UniProtKB-SubCell"/>
</dbReference>
<evidence type="ECO:0000256" key="13">
    <source>
        <dbReference type="SAM" id="Phobius"/>
    </source>
</evidence>
<dbReference type="Proteomes" id="UP000310066">
    <property type="component" value="Unassembled WGS sequence"/>
</dbReference>
<keyword evidence="12" id="KW-0961">Cell wall biogenesis/degradation</keyword>
<feature type="transmembrane region" description="Helical" evidence="13">
    <location>
        <begin position="85"/>
        <end position="102"/>
    </location>
</feature>
<organism evidence="14 15">
    <name type="scientific">Friedmanniomyces endolithicus</name>
    <dbReference type="NCBI Taxonomy" id="329885"/>
    <lineage>
        <taxon>Eukaryota</taxon>
        <taxon>Fungi</taxon>
        <taxon>Dikarya</taxon>
        <taxon>Ascomycota</taxon>
        <taxon>Pezizomycotina</taxon>
        <taxon>Dothideomycetes</taxon>
        <taxon>Dothideomycetidae</taxon>
        <taxon>Mycosphaerellales</taxon>
        <taxon>Teratosphaeriaceae</taxon>
        <taxon>Friedmanniomyces</taxon>
    </lineage>
</organism>
<dbReference type="PANTHER" id="PTHR35329">
    <property type="entry name" value="CHITIN SYNTHASE EXPORT CHAPERONE"/>
    <property type="match status" value="1"/>
</dbReference>
<evidence type="ECO:0000256" key="7">
    <source>
        <dbReference type="ARBA" id="ARBA00022692"/>
    </source>
</evidence>
<dbReference type="Pfam" id="PF02585">
    <property type="entry name" value="PIG-L"/>
    <property type="match status" value="1"/>
</dbReference>
<dbReference type="Gene3D" id="3.40.50.10320">
    <property type="entry name" value="LmbE-like"/>
    <property type="match status" value="1"/>
</dbReference>
<proteinExistence type="inferred from homology"/>
<evidence type="ECO:0000256" key="4">
    <source>
        <dbReference type="ARBA" id="ARBA00012176"/>
    </source>
</evidence>
<comment type="similarity">
    <text evidence="3">Belongs to the CHS7 family.</text>
</comment>
<evidence type="ECO:0000256" key="2">
    <source>
        <dbReference type="ARBA" id="ARBA00006066"/>
    </source>
</evidence>
<dbReference type="GO" id="GO:0051082">
    <property type="term" value="F:unfolded protein binding"/>
    <property type="evidence" value="ECO:0007669"/>
    <property type="project" value="TreeGrafter"/>
</dbReference>
<dbReference type="STRING" id="329885.A0A4U0UWD7"/>
<comment type="similarity">
    <text evidence="2">Belongs to the PIGL family.</text>
</comment>
<dbReference type="PANTHER" id="PTHR35329:SF2">
    <property type="entry name" value="CHITIN SYNTHASE EXPORT CHAPERONE"/>
    <property type="match status" value="1"/>
</dbReference>
<dbReference type="InterPro" id="IPR022057">
    <property type="entry name" value="Chs7"/>
</dbReference>
<evidence type="ECO:0000256" key="5">
    <source>
        <dbReference type="ARBA" id="ARBA00018354"/>
    </source>
</evidence>
<evidence type="ECO:0000256" key="9">
    <source>
        <dbReference type="ARBA" id="ARBA00022927"/>
    </source>
</evidence>
<protein>
    <recommendedName>
        <fullName evidence="5">Chitin synthase export chaperone</fullName>
        <ecNumber evidence="4">3.5.1.89</ecNumber>
    </recommendedName>
</protein>
<feature type="transmembrane region" description="Helical" evidence="13">
    <location>
        <begin position="49"/>
        <end position="73"/>
    </location>
</feature>
<keyword evidence="7 13" id="KW-0812">Transmembrane</keyword>
<keyword evidence="8" id="KW-0256">Endoplasmic reticulum</keyword>
<dbReference type="InterPro" id="IPR003737">
    <property type="entry name" value="GlcNAc_PI_deacetylase-related"/>
</dbReference>
<accession>A0A4U0UWD7</accession>
<sequence>MGGFGDLSSICAKTPLPLCPLIGPTNPITGTHYTQSTCYARAVEVANTIIFEGAAGFAHILALIMTVIMIIHVRSKFTAVGRKEITTFFYSYTLLTICSLVIDCGVVPPASETYPYFVAAQCGLASSTCICLMINGFVGFQLYEDGTTLSVWLLRLCSVAMFIISFAVAILTFKSWGGLGPENTVGLFVVVYIFSALFIFVYLVMQLMLVLGTLQERWPLWHISFGIFALVIGQVILYVFSETICDGAQHYMDGLFFATLLNLLAVMMVYKYWDSITKEDLEFSVGARQGNWEVKELLPEDDRRNTAFEGSDYAPSMYQQPQHRGSQNLPSAGQHAEICTSHKSRTIMTTFTLPINYLLALQLLGLALIVWLFTWHMSRSFPTLQNKRICLLIAHPDDEAMFFGPALQWLTRPELGNQLLILCLSSGDAAGLGQIRKTELRQSALLLGVKSPDHVVVVEDAAKLPDSMTAVWDPKLIASILTRYFAPSLAGAPPTSAPPASLDAILTFDGKGVSGHPNHTALYHGSALFLRQLMARHAGWECPVRLYTLGSVNVLRKYSSVLDAATTVLTCIWRKKERGEFPTPLVIVSGPVEVRGAQRAMTGAHRSQMRWFRWGWIGVSRYMVVNDLKREKVV</sequence>
<reference evidence="14 15" key="1">
    <citation type="submission" date="2017-03" db="EMBL/GenBank/DDBJ databases">
        <title>Genomes of endolithic fungi from Antarctica.</title>
        <authorList>
            <person name="Coleine C."/>
            <person name="Masonjones S."/>
            <person name="Stajich J.E."/>
        </authorList>
    </citation>
    <scope>NUCLEOTIDE SEQUENCE [LARGE SCALE GENOMIC DNA]</scope>
    <source>
        <strain evidence="14 15">CCFEE 5311</strain>
    </source>
</reference>
<evidence type="ECO:0000313" key="15">
    <source>
        <dbReference type="Proteomes" id="UP000310066"/>
    </source>
</evidence>
<evidence type="ECO:0000256" key="12">
    <source>
        <dbReference type="ARBA" id="ARBA00023316"/>
    </source>
</evidence>
<dbReference type="EC" id="3.5.1.89" evidence="4"/>
<feature type="transmembrane region" description="Helical" evidence="13">
    <location>
        <begin position="255"/>
        <end position="273"/>
    </location>
</feature>
<keyword evidence="11 13" id="KW-0472">Membrane</keyword>
<dbReference type="GO" id="GO:0015031">
    <property type="term" value="P:protein transport"/>
    <property type="evidence" value="ECO:0007669"/>
    <property type="project" value="UniProtKB-KW"/>
</dbReference>
<dbReference type="AlphaFoldDB" id="A0A4U0UWD7"/>
<evidence type="ECO:0000313" key="14">
    <source>
        <dbReference type="EMBL" id="TKA40273.1"/>
    </source>
</evidence>
<dbReference type="GO" id="GO:0071555">
    <property type="term" value="P:cell wall organization"/>
    <property type="evidence" value="ECO:0007669"/>
    <property type="project" value="UniProtKB-KW"/>
</dbReference>
<dbReference type="OrthoDB" id="2189463at2759"/>
<keyword evidence="6" id="KW-0813">Transport</keyword>
<feature type="transmembrane region" description="Helical" evidence="13">
    <location>
        <begin position="355"/>
        <end position="377"/>
    </location>
</feature>
<name>A0A4U0UWD7_9PEZI</name>
<feature type="transmembrane region" description="Helical" evidence="13">
    <location>
        <begin position="185"/>
        <end position="211"/>
    </location>
</feature>